<dbReference type="KEGG" id="dva:DAD186_13700"/>
<dbReference type="CDD" id="cd00082">
    <property type="entry name" value="HisKA"/>
    <property type="match status" value="1"/>
</dbReference>
<dbReference type="SMART" id="SM00304">
    <property type="entry name" value="HAMP"/>
    <property type="match status" value="1"/>
</dbReference>
<comment type="subcellular location">
    <subcellularLocation>
        <location evidence="2">Cell membrane</location>
    </subcellularLocation>
</comment>
<keyword evidence="8 10" id="KW-1133">Transmembrane helix</keyword>
<evidence type="ECO:0000256" key="5">
    <source>
        <dbReference type="ARBA" id="ARBA00022679"/>
    </source>
</evidence>
<feature type="domain" description="Histidine kinase" evidence="11">
    <location>
        <begin position="128"/>
        <end position="350"/>
    </location>
</feature>
<evidence type="ECO:0000256" key="2">
    <source>
        <dbReference type="ARBA" id="ARBA00004236"/>
    </source>
</evidence>
<dbReference type="CDD" id="cd00075">
    <property type="entry name" value="HATPase"/>
    <property type="match status" value="1"/>
</dbReference>
<dbReference type="EC" id="2.7.13.3" evidence="3"/>
<dbReference type="Pfam" id="PF02518">
    <property type="entry name" value="HATPase_c"/>
    <property type="match status" value="1"/>
</dbReference>
<feature type="transmembrane region" description="Helical" evidence="10">
    <location>
        <begin position="21"/>
        <end position="40"/>
    </location>
</feature>
<comment type="catalytic activity">
    <reaction evidence="1">
        <text>ATP + protein L-histidine = ADP + protein N-phospho-L-histidine.</text>
        <dbReference type="EC" id="2.7.13.3"/>
    </reaction>
</comment>
<keyword evidence="10" id="KW-0472">Membrane</keyword>
<proteinExistence type="predicted"/>
<protein>
    <recommendedName>
        <fullName evidence="3">histidine kinase</fullName>
        <ecNumber evidence="3">2.7.13.3</ecNumber>
    </recommendedName>
</protein>
<evidence type="ECO:0000256" key="8">
    <source>
        <dbReference type="ARBA" id="ARBA00022989"/>
    </source>
</evidence>
<dbReference type="InterPro" id="IPR050736">
    <property type="entry name" value="Sensor_HK_Regulatory"/>
</dbReference>
<reference evidence="13 14" key="1">
    <citation type="submission" date="2015-06" db="EMBL/GenBank/DDBJ databases">
        <title>Investigation of pathophysiology for high-risk pregnancy and development of treatment modality based on it.</title>
        <authorList>
            <person name="Kim B.-C."/>
            <person name="Lim S."/>
        </authorList>
    </citation>
    <scope>NUCLEOTIDE SEQUENCE [LARGE SCALE GENOMIC DNA]</scope>
    <source>
        <strain evidence="13 14">AD1-86</strain>
    </source>
</reference>
<evidence type="ECO:0000256" key="1">
    <source>
        <dbReference type="ARBA" id="ARBA00000085"/>
    </source>
</evidence>
<evidence type="ECO:0000256" key="4">
    <source>
        <dbReference type="ARBA" id="ARBA00022553"/>
    </source>
</evidence>
<accession>A0A1B0ZJ39</accession>
<dbReference type="CDD" id="cd06225">
    <property type="entry name" value="HAMP"/>
    <property type="match status" value="1"/>
</dbReference>
<dbReference type="Pfam" id="PF00512">
    <property type="entry name" value="HisKA"/>
    <property type="match status" value="1"/>
</dbReference>
<dbReference type="InterPro" id="IPR003594">
    <property type="entry name" value="HATPase_dom"/>
</dbReference>
<dbReference type="SUPFAM" id="SSF55874">
    <property type="entry name" value="ATPase domain of HSP90 chaperone/DNA topoisomerase II/histidine kinase"/>
    <property type="match status" value="1"/>
</dbReference>
<evidence type="ECO:0000256" key="9">
    <source>
        <dbReference type="ARBA" id="ARBA00023012"/>
    </source>
</evidence>
<dbReference type="InterPro" id="IPR003660">
    <property type="entry name" value="HAMP_dom"/>
</dbReference>
<dbReference type="SUPFAM" id="SSF158472">
    <property type="entry name" value="HAMP domain-like"/>
    <property type="match status" value="1"/>
</dbReference>
<dbReference type="PANTHER" id="PTHR43711:SF32">
    <property type="entry name" value="SENSOR-TYPE HISTIDINE KINASE PRRB"/>
    <property type="match status" value="1"/>
</dbReference>
<dbReference type="InterPro" id="IPR005467">
    <property type="entry name" value="His_kinase_dom"/>
</dbReference>
<evidence type="ECO:0000313" key="14">
    <source>
        <dbReference type="Proteomes" id="UP000092596"/>
    </source>
</evidence>
<evidence type="ECO:0000256" key="7">
    <source>
        <dbReference type="ARBA" id="ARBA00022777"/>
    </source>
</evidence>
<dbReference type="FunFam" id="1.10.287.130:FF:000001">
    <property type="entry name" value="Two-component sensor histidine kinase"/>
    <property type="match status" value="1"/>
</dbReference>
<dbReference type="PANTHER" id="PTHR43711">
    <property type="entry name" value="TWO-COMPONENT HISTIDINE KINASE"/>
    <property type="match status" value="1"/>
</dbReference>
<feature type="domain" description="HAMP" evidence="12">
    <location>
        <begin position="68"/>
        <end position="120"/>
    </location>
</feature>
<evidence type="ECO:0000313" key="13">
    <source>
        <dbReference type="EMBL" id="ANP27920.1"/>
    </source>
</evidence>
<evidence type="ECO:0000256" key="10">
    <source>
        <dbReference type="SAM" id="Phobius"/>
    </source>
</evidence>
<dbReference type="Pfam" id="PF00672">
    <property type="entry name" value="HAMP"/>
    <property type="match status" value="1"/>
</dbReference>
<dbReference type="AlphaFoldDB" id="A0A1B0ZJ39"/>
<dbReference type="PROSITE" id="PS50885">
    <property type="entry name" value="HAMP"/>
    <property type="match status" value="1"/>
</dbReference>
<dbReference type="Gene3D" id="1.10.287.130">
    <property type="match status" value="1"/>
</dbReference>
<dbReference type="InterPro" id="IPR004358">
    <property type="entry name" value="Sig_transdc_His_kin-like_C"/>
</dbReference>
<name>A0A1B0ZJ39_9MICO</name>
<dbReference type="Proteomes" id="UP000092596">
    <property type="component" value="Chromosome"/>
</dbReference>
<dbReference type="STRING" id="1630135.DAD186_13700"/>
<evidence type="ECO:0000256" key="6">
    <source>
        <dbReference type="ARBA" id="ARBA00022692"/>
    </source>
</evidence>
<dbReference type="Gene3D" id="3.30.565.10">
    <property type="entry name" value="Histidine kinase-like ATPase, C-terminal domain"/>
    <property type="match status" value="1"/>
</dbReference>
<keyword evidence="5 13" id="KW-0808">Transferase</keyword>
<feature type="transmembrane region" description="Helical" evidence="10">
    <location>
        <begin position="46"/>
        <end position="67"/>
    </location>
</feature>
<evidence type="ECO:0000256" key="3">
    <source>
        <dbReference type="ARBA" id="ARBA00012438"/>
    </source>
</evidence>
<dbReference type="InterPro" id="IPR036097">
    <property type="entry name" value="HisK_dim/P_sf"/>
</dbReference>
<dbReference type="SMART" id="SM00387">
    <property type="entry name" value="HATPase_c"/>
    <property type="match status" value="1"/>
</dbReference>
<dbReference type="EMBL" id="CP012117">
    <property type="protein sequence ID" value="ANP27920.1"/>
    <property type="molecule type" value="Genomic_DNA"/>
</dbReference>
<gene>
    <name evidence="13" type="ORF">DAD186_13700</name>
</gene>
<evidence type="ECO:0000259" key="12">
    <source>
        <dbReference type="PROSITE" id="PS50885"/>
    </source>
</evidence>
<keyword evidence="4" id="KW-0597">Phosphoprotein</keyword>
<dbReference type="Gene3D" id="6.10.340.10">
    <property type="match status" value="1"/>
</dbReference>
<dbReference type="InterPro" id="IPR003661">
    <property type="entry name" value="HisK_dim/P_dom"/>
</dbReference>
<organism evidence="13 14">
    <name type="scientific">Dermabacter vaginalis</name>
    <dbReference type="NCBI Taxonomy" id="1630135"/>
    <lineage>
        <taxon>Bacteria</taxon>
        <taxon>Bacillati</taxon>
        <taxon>Actinomycetota</taxon>
        <taxon>Actinomycetes</taxon>
        <taxon>Micrococcales</taxon>
        <taxon>Dermabacteraceae</taxon>
        <taxon>Dermabacter</taxon>
    </lineage>
</organism>
<dbReference type="PRINTS" id="PR00344">
    <property type="entry name" value="BCTRLSENSOR"/>
</dbReference>
<dbReference type="PROSITE" id="PS50109">
    <property type="entry name" value="HIS_KIN"/>
    <property type="match status" value="1"/>
</dbReference>
<evidence type="ECO:0000259" key="11">
    <source>
        <dbReference type="PROSITE" id="PS50109"/>
    </source>
</evidence>
<dbReference type="GO" id="GO:0000155">
    <property type="term" value="F:phosphorelay sensor kinase activity"/>
    <property type="evidence" value="ECO:0007669"/>
    <property type="project" value="InterPro"/>
</dbReference>
<dbReference type="InterPro" id="IPR036890">
    <property type="entry name" value="HATPase_C_sf"/>
</dbReference>
<dbReference type="SMART" id="SM00388">
    <property type="entry name" value="HisKA"/>
    <property type="match status" value="1"/>
</dbReference>
<sequence>MRVPTQALDLSPLQRFGSFKVKLGVIVAVSVLVAALLGWAGSAAGLNPLLFIPLTVLAALVVTQILARGMTRPLREMTVAAKAMALGDYGRRVTTKSRDEVGQLASAFNTMSAELARTDELRRDLVANVSHELRTPVAALRGQLENMVDGVTPATTESLEIALGETERLTRLVTHLLDLSRLEAGVVDIERERIALTPFLHEAVDSAQLAARVQERDVRFVIDVQPQELCVTADPARIHQVIANLLDNASRHSPSGGTIYVRAWEFKNTGSIAIEVRDQGPGIAEADREAVFERFERGGTPDQSGGTGLGLAIARWAVELHGGTIEVIDHPGRDSADPSSTIRVLLPNTPQRDERALG</sequence>
<keyword evidence="6 10" id="KW-0812">Transmembrane</keyword>
<dbReference type="GO" id="GO:0005886">
    <property type="term" value="C:plasma membrane"/>
    <property type="evidence" value="ECO:0007669"/>
    <property type="project" value="UniProtKB-SubCell"/>
</dbReference>
<keyword evidence="9" id="KW-0902">Two-component regulatory system</keyword>
<dbReference type="SUPFAM" id="SSF47384">
    <property type="entry name" value="Homodimeric domain of signal transducing histidine kinase"/>
    <property type="match status" value="1"/>
</dbReference>
<keyword evidence="7 13" id="KW-0418">Kinase</keyword>
<dbReference type="RefSeq" id="WP_065248031.1">
    <property type="nucleotide sequence ID" value="NZ_CP012117.1"/>
</dbReference>